<dbReference type="RefSeq" id="WP_127703582.1">
    <property type="nucleotide sequence ID" value="NZ_SACK01000002.1"/>
</dbReference>
<comment type="caution">
    <text evidence="1">The sequence shown here is derived from an EMBL/GenBank/DDBJ whole genome shotgun (WGS) entry which is preliminary data.</text>
</comment>
<name>A0A437MUC8_9SPHI</name>
<dbReference type="Proteomes" id="UP000282759">
    <property type="component" value="Unassembled WGS sequence"/>
</dbReference>
<dbReference type="EMBL" id="SACK01000002">
    <property type="protein sequence ID" value="RVU01206.1"/>
    <property type="molecule type" value="Genomic_DNA"/>
</dbReference>
<reference evidence="1 2" key="1">
    <citation type="submission" date="2019-01" db="EMBL/GenBank/DDBJ databases">
        <authorList>
            <person name="Chen W.-M."/>
        </authorList>
    </citation>
    <scope>NUCLEOTIDE SEQUENCE [LARGE SCALE GENOMIC DNA]</scope>
    <source>
        <strain evidence="1 2">YBJ-36</strain>
    </source>
</reference>
<sequence>MRKFRYLLLLIPYFFSCGNSNKQQGNSDTSKNLIVNQQKLPKLSLPLGMELLSTIDFPEKWTNRPVDDQAEGFLLSNVKSDDYNNLFYFVQKHYNKLYDSLEVNGAMYKSKPVLPFADPVRFDPMISAAALVWEEKNYSVVLYKDSGKYNDQPAGSETGSTINYMYLVTEHDGERLDSLLLYYTERDPIFSRRQYYLVDREKVIHLYRFQAEEDETSLQETKTYHINANGKFVESSQKETMTKKKTNLSAWKGTYTAFIEGEMTTSGTSSTKWTINIENNAVNVSSITFHEPILCNGQYRAVERAGKLELFYDGDEAGCKTSAPNFILKKENGRIYAHGPFGESNVGQWIELLIK</sequence>
<dbReference type="OrthoDB" id="702987at2"/>
<keyword evidence="2" id="KW-1185">Reference proteome</keyword>
<dbReference type="AlphaFoldDB" id="A0A437MUC8"/>
<gene>
    <name evidence="1" type="ORF">EOD41_04365</name>
</gene>
<organism evidence="1 2">
    <name type="scientific">Mucilaginibacter limnophilus</name>
    <dbReference type="NCBI Taxonomy" id="1932778"/>
    <lineage>
        <taxon>Bacteria</taxon>
        <taxon>Pseudomonadati</taxon>
        <taxon>Bacteroidota</taxon>
        <taxon>Sphingobacteriia</taxon>
        <taxon>Sphingobacteriales</taxon>
        <taxon>Sphingobacteriaceae</taxon>
        <taxon>Mucilaginibacter</taxon>
    </lineage>
</organism>
<proteinExistence type="predicted"/>
<protein>
    <submittedName>
        <fullName evidence="1">Uncharacterized protein</fullName>
    </submittedName>
</protein>
<evidence type="ECO:0000313" key="2">
    <source>
        <dbReference type="Proteomes" id="UP000282759"/>
    </source>
</evidence>
<accession>A0A437MUC8</accession>
<evidence type="ECO:0000313" key="1">
    <source>
        <dbReference type="EMBL" id="RVU01206.1"/>
    </source>
</evidence>